<evidence type="ECO:0000256" key="5">
    <source>
        <dbReference type="ARBA" id="ARBA00023002"/>
    </source>
</evidence>
<dbReference type="Proteomes" id="UP000256629">
    <property type="component" value="Unassembled WGS sequence"/>
</dbReference>
<dbReference type="InterPro" id="IPR006094">
    <property type="entry name" value="Oxid_FAD_bind_N"/>
</dbReference>
<evidence type="ECO:0000256" key="2">
    <source>
        <dbReference type="ARBA" id="ARBA00022630"/>
    </source>
</evidence>
<dbReference type="Gene3D" id="1.10.1060.10">
    <property type="entry name" value="Alpha-helical ferredoxin"/>
    <property type="match status" value="1"/>
</dbReference>
<dbReference type="SUPFAM" id="SSF56176">
    <property type="entry name" value="FAD-binding/transporter-associated domain-like"/>
    <property type="match status" value="1"/>
</dbReference>
<dbReference type="InterPro" id="IPR016169">
    <property type="entry name" value="FAD-bd_PCMH_sub2"/>
</dbReference>
<dbReference type="GO" id="GO:0051536">
    <property type="term" value="F:iron-sulfur cluster binding"/>
    <property type="evidence" value="ECO:0007669"/>
    <property type="project" value="UniProtKB-KW"/>
</dbReference>
<accession>A0A3D9HML9</accession>
<evidence type="ECO:0000256" key="1">
    <source>
        <dbReference type="ARBA" id="ARBA00001974"/>
    </source>
</evidence>
<dbReference type="GO" id="GO:0071949">
    <property type="term" value="F:FAD binding"/>
    <property type="evidence" value="ECO:0007669"/>
    <property type="project" value="InterPro"/>
</dbReference>
<dbReference type="InterPro" id="IPR036318">
    <property type="entry name" value="FAD-bd_PCMH-like_sf"/>
</dbReference>
<dbReference type="PROSITE" id="PS51379">
    <property type="entry name" value="4FE4S_FER_2"/>
    <property type="match status" value="1"/>
</dbReference>
<evidence type="ECO:0000256" key="4">
    <source>
        <dbReference type="ARBA" id="ARBA00022827"/>
    </source>
</evidence>
<dbReference type="InterPro" id="IPR009051">
    <property type="entry name" value="Helical_ferredxn"/>
</dbReference>
<evidence type="ECO:0000256" key="7">
    <source>
        <dbReference type="ARBA" id="ARBA00023014"/>
    </source>
</evidence>
<name>A0A3D9HML9_9FLAO</name>
<dbReference type="InterPro" id="IPR016171">
    <property type="entry name" value="Vanillyl_alc_oxidase_C-sub2"/>
</dbReference>
<evidence type="ECO:0000256" key="3">
    <source>
        <dbReference type="ARBA" id="ARBA00022723"/>
    </source>
</evidence>
<dbReference type="InterPro" id="IPR004113">
    <property type="entry name" value="FAD-bd_oxidored_4_C"/>
</dbReference>
<organism evidence="10 11">
    <name type="scientific">Seonamhaeicola aphaedonensis</name>
    <dbReference type="NCBI Taxonomy" id="1461338"/>
    <lineage>
        <taxon>Bacteria</taxon>
        <taxon>Pseudomonadati</taxon>
        <taxon>Bacteroidota</taxon>
        <taxon>Flavobacteriia</taxon>
        <taxon>Flavobacteriales</taxon>
        <taxon>Flavobacteriaceae</taxon>
    </lineage>
</organism>
<dbReference type="GO" id="GO:0046872">
    <property type="term" value="F:metal ion binding"/>
    <property type="evidence" value="ECO:0007669"/>
    <property type="project" value="UniProtKB-KW"/>
</dbReference>
<dbReference type="Pfam" id="PF01565">
    <property type="entry name" value="FAD_binding_4"/>
    <property type="match status" value="1"/>
</dbReference>
<dbReference type="PANTHER" id="PTHR11748:SF119">
    <property type="entry name" value="D-2-HYDROXYGLUTARATE DEHYDROGENASE"/>
    <property type="match status" value="1"/>
</dbReference>
<dbReference type="GO" id="GO:1903457">
    <property type="term" value="P:lactate catabolic process"/>
    <property type="evidence" value="ECO:0007669"/>
    <property type="project" value="TreeGrafter"/>
</dbReference>
<dbReference type="RefSeq" id="WP_116039617.1">
    <property type="nucleotide sequence ID" value="NZ_QRDX01000001.1"/>
</dbReference>
<dbReference type="InterPro" id="IPR017896">
    <property type="entry name" value="4Fe4S_Fe-S-bd"/>
</dbReference>
<dbReference type="Gene3D" id="3.30.465.10">
    <property type="match status" value="1"/>
</dbReference>
<dbReference type="AlphaFoldDB" id="A0A3D9HML9"/>
<keyword evidence="7" id="KW-0411">Iron-sulfur</keyword>
<comment type="cofactor">
    <cofactor evidence="1">
        <name>FAD</name>
        <dbReference type="ChEBI" id="CHEBI:57692"/>
    </cofactor>
</comment>
<keyword evidence="2" id="KW-0285">Flavoprotein</keyword>
<keyword evidence="11" id="KW-1185">Reference proteome</keyword>
<dbReference type="SUPFAM" id="SSF55103">
    <property type="entry name" value="FAD-linked oxidases, C-terminal domain"/>
    <property type="match status" value="1"/>
</dbReference>
<dbReference type="PANTHER" id="PTHR11748">
    <property type="entry name" value="D-LACTATE DEHYDROGENASE"/>
    <property type="match status" value="1"/>
</dbReference>
<dbReference type="EMBL" id="QRDX01000001">
    <property type="protein sequence ID" value="RED50709.1"/>
    <property type="molecule type" value="Genomic_DNA"/>
</dbReference>
<dbReference type="GO" id="GO:0004458">
    <property type="term" value="F:D-lactate dehydrogenase (cytochrome) activity"/>
    <property type="evidence" value="ECO:0007669"/>
    <property type="project" value="TreeGrafter"/>
</dbReference>
<dbReference type="SUPFAM" id="SSF46548">
    <property type="entry name" value="alpha-helical ferredoxin"/>
    <property type="match status" value="1"/>
</dbReference>
<keyword evidence="6" id="KW-0408">Iron</keyword>
<dbReference type="PROSITE" id="PS00198">
    <property type="entry name" value="4FE4S_FER_1"/>
    <property type="match status" value="1"/>
</dbReference>
<proteinExistence type="predicted"/>
<dbReference type="Pfam" id="PF13534">
    <property type="entry name" value="Fer4_17"/>
    <property type="match status" value="1"/>
</dbReference>
<dbReference type="PROSITE" id="PS51387">
    <property type="entry name" value="FAD_PCMH"/>
    <property type="match status" value="1"/>
</dbReference>
<gene>
    <name evidence="10" type="ORF">DFQ02_101746</name>
</gene>
<protein>
    <recommendedName>
        <fullName evidence="12">FAD/FMN-containing dehydrogenase</fullName>
    </recommendedName>
</protein>
<evidence type="ECO:0000259" key="8">
    <source>
        <dbReference type="PROSITE" id="PS51379"/>
    </source>
</evidence>
<dbReference type="OrthoDB" id="9767256at2"/>
<dbReference type="GO" id="GO:0008720">
    <property type="term" value="F:D-lactate dehydrogenase (NAD+) activity"/>
    <property type="evidence" value="ECO:0007669"/>
    <property type="project" value="TreeGrafter"/>
</dbReference>
<evidence type="ECO:0000313" key="11">
    <source>
        <dbReference type="Proteomes" id="UP000256629"/>
    </source>
</evidence>
<dbReference type="InterPro" id="IPR016166">
    <property type="entry name" value="FAD-bd_PCMH"/>
</dbReference>
<reference evidence="10 11" key="1">
    <citation type="submission" date="2018-07" db="EMBL/GenBank/DDBJ databases">
        <title>Genomic Encyclopedia of Type Strains, Phase III (KMG-III): the genomes of soil and plant-associated and newly described type strains.</title>
        <authorList>
            <person name="Whitman W."/>
        </authorList>
    </citation>
    <scope>NUCLEOTIDE SEQUENCE [LARGE SCALE GENOMIC DNA]</scope>
    <source>
        <strain evidence="10 11">CECT 8487</strain>
    </source>
</reference>
<evidence type="ECO:0000256" key="6">
    <source>
        <dbReference type="ARBA" id="ARBA00023004"/>
    </source>
</evidence>
<sequence>MQKSNINRRLKKLSDELKGEFFFDDLYKSIYATDASVYRKLPMAVAFPKDKDDIRKLIAFAHKNHTTLIPRTAGTSLAGQCVGDGIVVDVSKHFTKILKLNEKDKTITVEPGIIRDDLNLFLKPYGLFFSPNTSTSNRCMIGGMVGNNSSGSTSIKYGVTRDKVLELKTVLSDGSEVVFNTIKKETIVKKAEGESLESKIYRSLFDKLSDPDIQAEIHNEFPNKTIHRRNTGYAVDAFLDTNSEDGLSEEINITKLLCGSEGTLAFTTSITLQLDKLPPKEEVLIVPHFTSVQESLEATVIAMKHNLYACELLDKTILDCTKNNREQLKNRFFIQGDPEAILMLEVRADSKQVLKEQSQKLIQDLQAANYGYAYAKLYGEDIKKAMELRKAGLGLLGNIVGDAKAVACIEDTAVDLKDLPNYIAEFTKMMDDYNQKAVYYAHAGAGEIHLRPILNLKASKDVKLFREITTNTAKLVKKYKGSFSGEHGDGIVRAEFLPLMIGKKNYQLIKHIKQTFDPNNVFNKGKIVDAFPMDESLRYEVGRKEPIIETLLNFSDSKGLLRAVEKCNGSGDCRKPVSAGGTMCPSYRATKNEKDTTRARANALREFLTNSEKANRFNHQELKQVFDLCLSCKACASECPSNVDIASFKAEFLYQYNKDNPPSLGTRIMAHNVKYSKIGSTFPSLTNAILNTLLLKKALGIAIERSIPKLASMTFRKWYVKNKFKYDNTIYDKGELYLFIDEFTNYYDIEVGKDALELLSKLGYKVHVIEHEESGRSLISKGFLDEAKEIVDKNVFIFASLVSEKIPLVGLEPSAILSFRDEYIRLAENKKAVKKISKNTFTIEEFINKERLKGNISENHFSNEKRNVKIHGHCHQKALSGTEPTFSMLNLPKNYSVSIINSGCCGMAGSFGYEKEHYNVSIQVGEDTLFPKIRNYSDDVIIAASGTSCRHQIKDAVNRSSWHPISILKAALKEDNHNSK</sequence>
<dbReference type="Gene3D" id="3.30.70.2740">
    <property type="match status" value="1"/>
</dbReference>
<comment type="caution">
    <text evidence="10">The sequence shown here is derived from an EMBL/GenBank/DDBJ whole genome shotgun (WGS) entry which is preliminary data.</text>
</comment>
<keyword evidence="4" id="KW-0274">FAD</keyword>
<feature type="domain" description="4Fe-4S ferredoxin-type" evidence="8">
    <location>
        <begin position="620"/>
        <end position="651"/>
    </location>
</feature>
<keyword evidence="3" id="KW-0479">Metal-binding</keyword>
<keyword evidence="5" id="KW-0560">Oxidoreductase</keyword>
<evidence type="ECO:0000313" key="10">
    <source>
        <dbReference type="EMBL" id="RED50709.1"/>
    </source>
</evidence>
<dbReference type="InterPro" id="IPR016164">
    <property type="entry name" value="FAD-linked_Oxase-like_C"/>
</dbReference>
<feature type="domain" description="FAD-binding PCMH-type" evidence="9">
    <location>
        <begin position="38"/>
        <end position="277"/>
    </location>
</feature>
<evidence type="ECO:0008006" key="12">
    <source>
        <dbReference type="Google" id="ProtNLM"/>
    </source>
</evidence>
<dbReference type="Pfam" id="PF02913">
    <property type="entry name" value="FAD-oxidase_C"/>
    <property type="match status" value="1"/>
</dbReference>
<dbReference type="InterPro" id="IPR017900">
    <property type="entry name" value="4Fe4S_Fe_S_CS"/>
</dbReference>
<evidence type="ECO:0000259" key="9">
    <source>
        <dbReference type="PROSITE" id="PS51387"/>
    </source>
</evidence>
<dbReference type="Gene3D" id="1.10.45.10">
    <property type="entry name" value="Vanillyl-alcohol Oxidase, Chain A, domain 4"/>
    <property type="match status" value="1"/>
</dbReference>